<dbReference type="RefSeq" id="YP_008802526.1">
    <property type="nucleotide sequence ID" value="NC_022797.1"/>
</dbReference>
<gene>
    <name evidence="1" type="primary">orf106</name>
</gene>
<geneLocation type="mitochondrion" evidence="1"/>
<keyword evidence="1" id="KW-0496">Mitochondrion</keyword>
<proteinExistence type="predicted"/>
<accession>U5YDM3</accession>
<organism evidence="1">
    <name type="scientific">Monomastix sp. (strain OKE-1)</name>
    <dbReference type="NCBI Taxonomy" id="141716"/>
    <lineage>
        <taxon>Eukaryota</taxon>
        <taxon>Viridiplantae</taxon>
        <taxon>Chlorophyta</taxon>
        <taxon>Mamiellophyceae</taxon>
        <taxon>Monomastigales</taxon>
        <taxon>Monomastigaceae</taxon>
        <taxon>Monomastix</taxon>
    </lineage>
</organism>
<dbReference type="EMBL" id="KF060939">
    <property type="protein sequence ID" value="AGZ90179.1"/>
    <property type="molecule type" value="Genomic_DNA"/>
</dbReference>
<dbReference type="GeneID" id="17622496"/>
<dbReference type="AlphaFoldDB" id="U5YDM3"/>
<protein>
    <submittedName>
        <fullName evidence="1">Uncharacterized protein</fullName>
    </submittedName>
</protein>
<evidence type="ECO:0000313" key="1">
    <source>
        <dbReference type="EMBL" id="AGZ90179.1"/>
    </source>
</evidence>
<name>U5YDM3_MONSK</name>
<sequence length="106" mass="12382">MKYEDTFLLMFFLSINKMQMTQVNVILTMSNHCMSPHHFKRKWDQGLISGPGRAPKICMSNFIVDLGEKQQQQIALSMHFGAFNAEHQLKCYYFKYQSRAALLNIT</sequence>
<reference evidence="1" key="1">
    <citation type="journal article" date="2013" name="Genome Biol. Evol.">
        <title>Tracing the evolution of streptophyte algae and their mitochondrial genome.</title>
        <authorList>
            <person name="Turmel M."/>
            <person name="Otis C."/>
            <person name="Lemieux C."/>
        </authorList>
    </citation>
    <scope>NUCLEOTIDE SEQUENCE</scope>
</reference>